<keyword evidence="4 9" id="KW-0167">Capsid protein</keyword>
<comment type="similarity">
    <text evidence="2">Belongs to the icosahedral plant coat protein family.</text>
</comment>
<dbReference type="InterPro" id="IPR029053">
    <property type="entry name" value="Viral_coat"/>
</dbReference>
<dbReference type="EMBL" id="OQ866072">
    <property type="protein sequence ID" value="WNT71140.1"/>
    <property type="molecule type" value="Genomic_RNA"/>
</dbReference>
<evidence type="ECO:0000256" key="6">
    <source>
        <dbReference type="ARBA" id="ARBA00023060"/>
    </source>
</evidence>
<evidence type="ECO:0000256" key="4">
    <source>
        <dbReference type="ARBA" id="ARBA00022561"/>
    </source>
</evidence>
<keyword evidence="6" id="KW-1142">T=3 icosahedral capsid protein</keyword>
<sequence length="234" mass="25546">MKKPNNSLRSTRKQAPPSRRRLQTTYEGPASARTAMRTGIPRIRTAANGTIVVENQEIAMPIIATATAGSIPSAGYIKIMRFENTQTGNSLNLSNWVTKLALAYDKWVIEDLKLWFVPSVAFTTSGMNAMYFDSDPSRSTPPSTVAAVSGDMRATSKQVYTEMSLQVLRSQMNRLPQYECFPIAGDLGIATVGSINFVHDPILLANSSASGPTPIGNVWMKYTIRLLNPSNSIA</sequence>
<evidence type="ECO:0000256" key="3">
    <source>
        <dbReference type="ARBA" id="ARBA00018091"/>
    </source>
</evidence>
<dbReference type="InterPro" id="IPR000937">
    <property type="entry name" value="Capsid_prot_S-dom_vir"/>
</dbReference>
<evidence type="ECO:0000256" key="7">
    <source>
        <dbReference type="SAM" id="MobiDB-lite"/>
    </source>
</evidence>
<evidence type="ECO:0000313" key="9">
    <source>
        <dbReference type="EMBL" id="WNT71140.1"/>
    </source>
</evidence>
<dbReference type="Pfam" id="PF00729">
    <property type="entry name" value="Viral_coat"/>
    <property type="match status" value="1"/>
</dbReference>
<reference evidence="9" key="1">
    <citation type="journal article" date="2023" name="Virology">
        <title>A metatranscriptomic analysis of geothermal hot springs reveals diverse RNA viruses including the phylum Lenarviricota.</title>
        <authorList>
            <person name="Le Lay C."/>
            <person name="Stott M.B."/>
            <person name="Shi M."/>
            <person name="Sadiq S."/>
            <person name="Holmes E.C."/>
        </authorList>
    </citation>
    <scope>NUCLEOTIDE SEQUENCE</scope>
    <source>
        <strain evidence="9">A</strain>
    </source>
</reference>
<dbReference type="SUPFAM" id="SSF88633">
    <property type="entry name" value="Positive stranded ssRNA viruses"/>
    <property type="match status" value="1"/>
</dbReference>
<name>A0AA96NKX3_9VIRU</name>
<proteinExistence type="inferred from homology"/>
<evidence type="ECO:0000256" key="5">
    <source>
        <dbReference type="ARBA" id="ARBA00022844"/>
    </source>
</evidence>
<organism evidence="9">
    <name type="scientific">Jitepeofons virus</name>
    <dbReference type="NCBI Taxonomy" id="3072209"/>
    <lineage>
        <taxon>Viruses</taxon>
        <taxon>Riboviria</taxon>
        <taxon>Orthornavirae</taxon>
        <taxon>Lenarviricota</taxon>
    </lineage>
</organism>
<evidence type="ECO:0000259" key="8">
    <source>
        <dbReference type="Pfam" id="PF00729"/>
    </source>
</evidence>
<dbReference type="Gene3D" id="2.60.120.20">
    <property type="match status" value="1"/>
</dbReference>
<dbReference type="GO" id="GO:0039617">
    <property type="term" value="C:T=3 icosahedral viral capsid"/>
    <property type="evidence" value="ECO:0007669"/>
    <property type="project" value="UniProtKB-KW"/>
</dbReference>
<feature type="region of interest" description="Disordered" evidence="7">
    <location>
        <begin position="1"/>
        <end position="28"/>
    </location>
</feature>
<reference evidence="9" key="2">
    <citation type="submission" date="2023-04" db="EMBL/GenBank/DDBJ databases">
        <authorList>
            <person name="Le Lay C."/>
        </authorList>
    </citation>
    <scope>NUCLEOTIDE SEQUENCE</scope>
    <source>
        <strain evidence="9">A</strain>
    </source>
</reference>
<feature type="domain" description="Icosahedral viral capsid protein S" evidence="8">
    <location>
        <begin position="27"/>
        <end position="231"/>
    </location>
</feature>
<keyword evidence="5" id="KW-0946">Virion</keyword>
<evidence type="ECO:0000256" key="1">
    <source>
        <dbReference type="ARBA" id="ARBA00004328"/>
    </source>
</evidence>
<protein>
    <recommendedName>
        <fullName evidence="3">Capsid protein</fullName>
    </recommendedName>
</protein>
<evidence type="ECO:0000256" key="2">
    <source>
        <dbReference type="ARBA" id="ARBA00007446"/>
    </source>
</evidence>
<comment type="subcellular location">
    <subcellularLocation>
        <location evidence="1">Virion</location>
    </subcellularLocation>
</comment>
<accession>A0AA96NKX3</accession>
<dbReference type="GO" id="GO:0005198">
    <property type="term" value="F:structural molecule activity"/>
    <property type="evidence" value="ECO:0007669"/>
    <property type="project" value="InterPro"/>
</dbReference>